<dbReference type="SUPFAM" id="SSF57889">
    <property type="entry name" value="Cysteine-rich domain"/>
    <property type="match status" value="2"/>
</dbReference>
<keyword evidence="2" id="KW-1133">Transmembrane helix</keyword>
<dbReference type="Gene3D" id="3.30.60.20">
    <property type="match status" value="1"/>
</dbReference>
<protein>
    <recommendedName>
        <fullName evidence="3">DC1 domain-containing protein</fullName>
    </recommendedName>
</protein>
<dbReference type="OMA" id="HWGASSA"/>
<name>W1PDP0_AMBTC</name>
<evidence type="ECO:0000256" key="2">
    <source>
        <dbReference type="SAM" id="Phobius"/>
    </source>
</evidence>
<feature type="domain" description="DC1" evidence="3">
    <location>
        <begin position="125"/>
        <end position="174"/>
    </location>
</feature>
<organism evidence="4 5">
    <name type="scientific">Amborella trichopoda</name>
    <dbReference type="NCBI Taxonomy" id="13333"/>
    <lineage>
        <taxon>Eukaryota</taxon>
        <taxon>Viridiplantae</taxon>
        <taxon>Streptophyta</taxon>
        <taxon>Embryophyta</taxon>
        <taxon>Tracheophyta</taxon>
        <taxon>Spermatophyta</taxon>
        <taxon>Magnoliopsida</taxon>
        <taxon>Amborellales</taxon>
        <taxon>Amborellaceae</taxon>
        <taxon>Amborella</taxon>
    </lineage>
</organism>
<evidence type="ECO:0000313" key="5">
    <source>
        <dbReference type="Proteomes" id="UP000017836"/>
    </source>
</evidence>
<dbReference type="PANTHER" id="PTHR47841:SF7">
    <property type="entry name" value="CYSTEINE_HISTIDINE-RICH C1 DOMAIN PROTEIN"/>
    <property type="match status" value="1"/>
</dbReference>
<dbReference type="InterPro" id="IPR046349">
    <property type="entry name" value="C1-like_sf"/>
</dbReference>
<keyword evidence="2" id="KW-0812">Transmembrane</keyword>
<sequence length="263" mass="29207">MAPLKKSILHLSHPSHYVHEVYMASEFLCNGCKTLGFGTRYRCGSCDFDLHPHCTTCPRTLPPSYIHPNHSMELVMRKAAGIRQNHRQCDVCGDQVLGLFYRCALCDFDSHPICSKLPCNVQHNGHPHVLKLLPKPVVNGYAQNSSFCFVCGGVCSLWCYQCLPCGANLHLTCVLTPVEDESQVFPPPPHFTQERGRVSNPPPPIYTNHNPHVGSAHLGPQAHFNAQDEVNQRLRRGAYGFMGKLVLATLVHGMVGIPFLFGN</sequence>
<dbReference type="eggNOG" id="ENOG502RYP3">
    <property type="taxonomic scope" value="Eukaryota"/>
</dbReference>
<keyword evidence="2" id="KW-0472">Membrane</keyword>
<evidence type="ECO:0000313" key="4">
    <source>
        <dbReference type="EMBL" id="ERN08057.1"/>
    </source>
</evidence>
<dbReference type="InterPro" id="IPR004146">
    <property type="entry name" value="DC1"/>
</dbReference>
<dbReference type="PANTHER" id="PTHR47841">
    <property type="entry name" value="DIACYLGLYCEROL KINASE THETA-LIKE-RELATED"/>
    <property type="match status" value="1"/>
</dbReference>
<keyword evidence="1" id="KW-0677">Repeat</keyword>
<gene>
    <name evidence="4" type="ORF">AMTR_s00012p00263580</name>
</gene>
<dbReference type="Pfam" id="PF03107">
    <property type="entry name" value="C1_2"/>
    <property type="match status" value="2"/>
</dbReference>
<feature type="domain" description="DC1" evidence="3">
    <location>
        <begin position="66"/>
        <end position="114"/>
    </location>
</feature>
<evidence type="ECO:0000256" key="1">
    <source>
        <dbReference type="ARBA" id="ARBA00022737"/>
    </source>
</evidence>
<dbReference type="Proteomes" id="UP000017836">
    <property type="component" value="Unassembled WGS sequence"/>
</dbReference>
<accession>W1PDP0</accession>
<reference evidence="5" key="1">
    <citation type="journal article" date="2013" name="Science">
        <title>The Amborella genome and the evolution of flowering plants.</title>
        <authorList>
            <consortium name="Amborella Genome Project"/>
        </authorList>
    </citation>
    <scope>NUCLEOTIDE SEQUENCE [LARGE SCALE GENOMIC DNA]</scope>
</reference>
<dbReference type="HOGENOM" id="CLU_1196295_0_0_1"/>
<dbReference type="EMBL" id="KI393609">
    <property type="protein sequence ID" value="ERN08057.1"/>
    <property type="molecule type" value="Genomic_DNA"/>
</dbReference>
<evidence type="ECO:0000259" key="3">
    <source>
        <dbReference type="Pfam" id="PF03107"/>
    </source>
</evidence>
<dbReference type="AlphaFoldDB" id="W1PDP0"/>
<dbReference type="Gramene" id="ERN08057">
    <property type="protein sequence ID" value="ERN08057"/>
    <property type="gene ID" value="AMTR_s00012p00263580"/>
</dbReference>
<proteinExistence type="predicted"/>
<keyword evidence="5" id="KW-1185">Reference proteome</keyword>
<feature type="transmembrane region" description="Helical" evidence="2">
    <location>
        <begin position="241"/>
        <end position="261"/>
    </location>
</feature>